<dbReference type="PANTHER" id="PTHR12558:SF13">
    <property type="entry name" value="CELL DIVISION CYCLE PROTEIN 27 HOMOLOG"/>
    <property type="match status" value="1"/>
</dbReference>
<feature type="compositionally biased region" description="Basic and acidic residues" evidence="2">
    <location>
        <begin position="237"/>
        <end position="254"/>
    </location>
</feature>
<dbReference type="Pfam" id="PF13176">
    <property type="entry name" value="TPR_7"/>
    <property type="match status" value="1"/>
</dbReference>
<dbReference type="EMBL" id="CP042913">
    <property type="protein sequence ID" value="QEG32786.1"/>
    <property type="molecule type" value="Genomic_DNA"/>
</dbReference>
<organism evidence="3 4">
    <name type="scientific">Bythopirellula goksoeyrii</name>
    <dbReference type="NCBI Taxonomy" id="1400387"/>
    <lineage>
        <taxon>Bacteria</taxon>
        <taxon>Pseudomonadati</taxon>
        <taxon>Planctomycetota</taxon>
        <taxon>Planctomycetia</taxon>
        <taxon>Pirellulales</taxon>
        <taxon>Lacipirellulaceae</taxon>
        <taxon>Bythopirellula</taxon>
    </lineage>
</organism>
<sequence>MEPEQQAATSKPLHGMTPLSPASRQRLQKVFEHGQRCAEKNDYDYATQLFSQCVVEDPGNIVYLQSFFANLQKKYGNNKSGARMAGLKIKSPRSTLCKAAAKGKWAEALQAGCTALAINPWDIPTLLAMAQACDELGIDESQLTYLRWALDTNPKDINVNRQAAITLQRMGQFDQAISCWHRVEQAKPHDEEALRSISRLSVEKTIHEGGYDPDLLRQDNSADGGSHSSVASYSRHSKGEVEEKSPEDQQLPPEERFRKEIAKDPTDLQAYFKLADLQVRERRYDEAEKLLEQAMQVSGGGDLTVRERMENVLMRRSREQQAIAEKQFEEDPTDENRQLAMRVKAQANQLELETYAAKSDRDPGNTRLKYELAVRLKRAGKPKEAIPHLQAARSDPQRRVQVLLELGECFQKIEQYKLALASYEQALEACDEPDSETRRLALYRAGVLATGMKEFDRAESHLTELAGLDFAYRDVSDRLDKINKLRNSG</sequence>
<dbReference type="Pfam" id="PF13432">
    <property type="entry name" value="TPR_16"/>
    <property type="match status" value="1"/>
</dbReference>
<feature type="repeat" description="TPR" evidence="1">
    <location>
        <begin position="400"/>
        <end position="433"/>
    </location>
</feature>
<feature type="region of interest" description="Disordered" evidence="2">
    <location>
        <begin position="209"/>
        <end position="254"/>
    </location>
</feature>
<dbReference type="AlphaFoldDB" id="A0A5B9Q7A4"/>
<feature type="region of interest" description="Disordered" evidence="2">
    <location>
        <begin position="1"/>
        <end position="20"/>
    </location>
</feature>
<dbReference type="KEGG" id="bgok:Pr1d_00460"/>
<proteinExistence type="predicted"/>
<accession>A0A5B9Q7A4</accession>
<evidence type="ECO:0000256" key="2">
    <source>
        <dbReference type="SAM" id="MobiDB-lite"/>
    </source>
</evidence>
<name>A0A5B9Q7A4_9BACT</name>
<dbReference type="Proteomes" id="UP000323917">
    <property type="component" value="Chromosome"/>
</dbReference>
<keyword evidence="1" id="KW-0802">TPR repeat</keyword>
<gene>
    <name evidence="3" type="ORF">Pr1d_00460</name>
</gene>
<evidence type="ECO:0000313" key="4">
    <source>
        <dbReference type="Proteomes" id="UP000323917"/>
    </source>
</evidence>
<keyword evidence="4" id="KW-1185">Reference proteome</keyword>
<dbReference type="SMART" id="SM00028">
    <property type="entry name" value="TPR"/>
    <property type="match status" value="3"/>
</dbReference>
<reference evidence="3 4" key="1">
    <citation type="submission" date="2019-08" db="EMBL/GenBank/DDBJ databases">
        <title>Deep-cultivation of Planctomycetes and their phenomic and genomic characterization uncovers novel biology.</title>
        <authorList>
            <person name="Wiegand S."/>
            <person name="Jogler M."/>
            <person name="Boedeker C."/>
            <person name="Pinto D."/>
            <person name="Vollmers J."/>
            <person name="Rivas-Marin E."/>
            <person name="Kohn T."/>
            <person name="Peeters S.H."/>
            <person name="Heuer A."/>
            <person name="Rast P."/>
            <person name="Oberbeckmann S."/>
            <person name="Bunk B."/>
            <person name="Jeske O."/>
            <person name="Meyerdierks A."/>
            <person name="Storesund J.E."/>
            <person name="Kallscheuer N."/>
            <person name="Luecker S."/>
            <person name="Lage O.M."/>
            <person name="Pohl T."/>
            <person name="Merkel B.J."/>
            <person name="Hornburger P."/>
            <person name="Mueller R.-W."/>
            <person name="Bruemmer F."/>
            <person name="Labrenz M."/>
            <person name="Spormann A.M."/>
            <person name="Op den Camp H."/>
            <person name="Overmann J."/>
            <person name="Amann R."/>
            <person name="Jetten M.S.M."/>
            <person name="Mascher T."/>
            <person name="Medema M.H."/>
            <person name="Devos D.P."/>
            <person name="Kaster A.-K."/>
            <person name="Ovreas L."/>
            <person name="Rohde M."/>
            <person name="Galperin M.Y."/>
            <person name="Jogler C."/>
        </authorList>
    </citation>
    <scope>NUCLEOTIDE SEQUENCE [LARGE SCALE GENOMIC DNA]</scope>
    <source>
        <strain evidence="3 4">Pr1d</strain>
    </source>
</reference>
<dbReference type="InterPro" id="IPR019734">
    <property type="entry name" value="TPR_rpt"/>
</dbReference>
<evidence type="ECO:0000313" key="3">
    <source>
        <dbReference type="EMBL" id="QEG32786.1"/>
    </source>
</evidence>
<dbReference type="PANTHER" id="PTHR12558">
    <property type="entry name" value="CELL DIVISION CYCLE 16,23,27"/>
    <property type="match status" value="1"/>
</dbReference>
<protein>
    <submittedName>
        <fullName evidence="3">Tetratricopeptide repeat protein</fullName>
    </submittedName>
</protein>
<dbReference type="Gene3D" id="1.25.40.10">
    <property type="entry name" value="Tetratricopeptide repeat domain"/>
    <property type="match status" value="3"/>
</dbReference>
<dbReference type="SUPFAM" id="SSF48452">
    <property type="entry name" value="TPR-like"/>
    <property type="match status" value="2"/>
</dbReference>
<evidence type="ECO:0000256" key="1">
    <source>
        <dbReference type="PROSITE-ProRule" id="PRU00339"/>
    </source>
</evidence>
<dbReference type="RefSeq" id="WP_168204978.1">
    <property type="nucleotide sequence ID" value="NZ_CP042913.1"/>
</dbReference>
<dbReference type="InterPro" id="IPR011990">
    <property type="entry name" value="TPR-like_helical_dom_sf"/>
</dbReference>
<dbReference type="PROSITE" id="PS50005">
    <property type="entry name" value="TPR"/>
    <property type="match status" value="1"/>
</dbReference>